<dbReference type="Proteomes" id="UP000012015">
    <property type="component" value="Unassembled WGS sequence"/>
</dbReference>
<dbReference type="Gene3D" id="6.10.250.420">
    <property type="match status" value="1"/>
</dbReference>
<evidence type="ECO:0000313" key="1">
    <source>
        <dbReference type="EMBL" id="EMQ99302.1"/>
    </source>
</evidence>
<protein>
    <submittedName>
        <fullName evidence="1">Uncharacterized protein</fullName>
    </submittedName>
</protein>
<reference evidence="1 2" key="1">
    <citation type="journal article" date="2013" name="Genome Announc.">
        <title>Draft Genome Sequence of Arthrobacter gangotriensis Strain Lz1yT, Isolated from a Penguin Rookery Soil Sample Collected in Antarctica, near the Indian Station Dakshin Gangotri.</title>
        <authorList>
            <person name="Shivaji S."/>
            <person name="Ara S."/>
            <person name="Bandi S."/>
            <person name="Singh A."/>
            <person name="Kumar Pinnaka A."/>
        </authorList>
    </citation>
    <scope>NUCLEOTIDE SEQUENCE [LARGE SCALE GENOMIC DNA]</scope>
    <source>
        <strain evidence="1 2">Lz1y</strain>
    </source>
</reference>
<keyword evidence="2" id="KW-1185">Reference proteome</keyword>
<dbReference type="AlphaFoldDB" id="M7MSD6"/>
<organism evidence="1 2">
    <name type="scientific">Paeniglutamicibacter gangotriensis Lz1y</name>
    <dbReference type="NCBI Taxonomy" id="1276920"/>
    <lineage>
        <taxon>Bacteria</taxon>
        <taxon>Bacillati</taxon>
        <taxon>Actinomycetota</taxon>
        <taxon>Actinomycetes</taxon>
        <taxon>Micrococcales</taxon>
        <taxon>Micrococcaceae</taxon>
        <taxon>Paeniglutamicibacter</taxon>
    </lineage>
</organism>
<sequence length="85" mass="9146">MDGTNLEYRPPTVGVGNWQLPHNLSWSFQHFAEFLPTALISRGQGPASVLPINPLDLRAISRPAAFPTEAPMSVGSVIDSTDTDA</sequence>
<name>M7MSD6_9MICC</name>
<dbReference type="STRING" id="1276920.ADIAG_01295"/>
<gene>
    <name evidence="1" type="ORF">ADIAG_01295</name>
</gene>
<dbReference type="PATRIC" id="fig|1276920.7.peg.1286"/>
<comment type="caution">
    <text evidence="1">The sequence shown here is derived from an EMBL/GenBank/DDBJ whole genome shotgun (WGS) entry which is preliminary data.</text>
</comment>
<dbReference type="EMBL" id="AOCK01000003">
    <property type="protein sequence ID" value="EMQ99302.1"/>
    <property type="molecule type" value="Genomic_DNA"/>
</dbReference>
<dbReference type="RefSeq" id="WP_007270490.1">
    <property type="nucleotide sequence ID" value="NZ_AOCK01000003.1"/>
</dbReference>
<accession>M7MSD6</accession>
<proteinExistence type="predicted"/>
<evidence type="ECO:0000313" key="2">
    <source>
        <dbReference type="Proteomes" id="UP000012015"/>
    </source>
</evidence>